<accession>A0AAP0C6U2</accession>
<comment type="caution">
    <text evidence="16">The sequence shown here is derived from an EMBL/GenBank/DDBJ whole genome shotgun (WGS) entry which is preliminary data.</text>
</comment>
<protein>
    <recommendedName>
        <fullName evidence="11">3-dehydrosphinganine reductase</fullName>
        <ecNumber evidence="11">1.1.1.102</ecNumber>
    </recommendedName>
    <alternativeName>
        <fullName evidence="14">3-ketodihydrosphingosine reductase</fullName>
    </alternativeName>
    <alternativeName>
        <fullName evidence="13">3-ketosphinganine reductase</fullName>
    </alternativeName>
</protein>
<dbReference type="InterPro" id="IPR020904">
    <property type="entry name" value="Sc_DH/Rdtase_CS"/>
</dbReference>
<keyword evidence="15" id="KW-1133">Transmembrane helix</keyword>
<evidence type="ECO:0000256" key="1">
    <source>
        <dbReference type="ARBA" id="ARBA00004240"/>
    </source>
</evidence>
<comment type="subcellular location">
    <subcellularLocation>
        <location evidence="1">Endoplasmic reticulum</location>
    </subcellularLocation>
</comment>
<dbReference type="Gene3D" id="3.40.50.720">
    <property type="entry name" value="NAD(P)-binding Rossmann-like Domain"/>
    <property type="match status" value="1"/>
</dbReference>
<evidence type="ECO:0000256" key="15">
    <source>
        <dbReference type="SAM" id="Phobius"/>
    </source>
</evidence>
<evidence type="ECO:0000256" key="12">
    <source>
        <dbReference type="ARBA" id="ARBA00050489"/>
    </source>
</evidence>
<dbReference type="GO" id="GO:0030148">
    <property type="term" value="P:sphingolipid biosynthetic process"/>
    <property type="evidence" value="ECO:0007669"/>
    <property type="project" value="InterPro"/>
</dbReference>
<dbReference type="AlphaFoldDB" id="A0AAP0C6U2"/>
<comment type="catalytic activity">
    <reaction evidence="12">
        <text>sphinganine + NADP(+) = 3-oxosphinganine + NADPH + H(+)</text>
        <dbReference type="Rhea" id="RHEA:22640"/>
        <dbReference type="ChEBI" id="CHEBI:15378"/>
        <dbReference type="ChEBI" id="CHEBI:57783"/>
        <dbReference type="ChEBI" id="CHEBI:57817"/>
        <dbReference type="ChEBI" id="CHEBI:58299"/>
        <dbReference type="ChEBI" id="CHEBI:58349"/>
        <dbReference type="EC" id="1.1.1.102"/>
    </reaction>
</comment>
<comment type="pathway">
    <text evidence="3">Sphingolipid metabolism.</text>
</comment>
<gene>
    <name evidence="16" type="ORF">SSX86_031244</name>
</gene>
<dbReference type="PROSITE" id="PS00061">
    <property type="entry name" value="ADH_SHORT"/>
    <property type="match status" value="1"/>
</dbReference>
<sequence length="324" mass="35203">MADAYLSFIALCIFPPIFLLIFLKLILRPRPVRIPIKSRHVFITGGSRGIGLGLARQAAAEGARVTILARNLEQLEEAKTSIRLSTGVDVAIVSADVRDFDAVKEAVESASPIDVLICNQGVFSSGELVSQEIKEVKDMIDVNLVGSFNLVKAALPGMKNRSDRRPVSIAFMSSQAGQVGIYGYTAYGASKFGLKGLAEALQQEVISDDIHVSLIFPPETDTPSLAEEKERRPPLTSIIAASCNVMQVNEVVKKALNGIKSGSFLVSCNFKGFLALIGTAGTSPQRSYVMAFVEVISAGVVRIVAFCYLWSFYRSIEKWHTQKK</sequence>
<dbReference type="SUPFAM" id="SSF51735">
    <property type="entry name" value="NAD(P)-binding Rossmann-fold domains"/>
    <property type="match status" value="1"/>
</dbReference>
<dbReference type="GO" id="GO:0005789">
    <property type="term" value="C:endoplasmic reticulum membrane"/>
    <property type="evidence" value="ECO:0007669"/>
    <property type="project" value="TreeGrafter"/>
</dbReference>
<evidence type="ECO:0000256" key="13">
    <source>
        <dbReference type="ARBA" id="ARBA00081952"/>
    </source>
</evidence>
<dbReference type="InterPro" id="IPR002347">
    <property type="entry name" value="SDR_fam"/>
</dbReference>
<dbReference type="InterPro" id="IPR036291">
    <property type="entry name" value="NAD(P)-bd_dom_sf"/>
</dbReference>
<comment type="pathway">
    <text evidence="2">Lipid metabolism; sphingolipid metabolism.</text>
</comment>
<evidence type="ECO:0000256" key="3">
    <source>
        <dbReference type="ARBA" id="ARBA00004991"/>
    </source>
</evidence>
<keyword evidence="9" id="KW-0560">Oxidoreductase</keyword>
<dbReference type="PANTHER" id="PTHR43550:SF3">
    <property type="entry name" value="3-KETODIHYDROSPHINGOSINE REDUCTASE"/>
    <property type="match status" value="1"/>
</dbReference>
<dbReference type="GO" id="GO:0006666">
    <property type="term" value="P:3-keto-sphinganine metabolic process"/>
    <property type="evidence" value="ECO:0007669"/>
    <property type="project" value="InterPro"/>
</dbReference>
<keyword evidence="7" id="KW-0521">NADP</keyword>
<organism evidence="16 17">
    <name type="scientific">Deinandra increscens subsp. villosa</name>
    <dbReference type="NCBI Taxonomy" id="3103831"/>
    <lineage>
        <taxon>Eukaryota</taxon>
        <taxon>Viridiplantae</taxon>
        <taxon>Streptophyta</taxon>
        <taxon>Embryophyta</taxon>
        <taxon>Tracheophyta</taxon>
        <taxon>Spermatophyta</taxon>
        <taxon>Magnoliopsida</taxon>
        <taxon>eudicotyledons</taxon>
        <taxon>Gunneridae</taxon>
        <taxon>Pentapetalae</taxon>
        <taxon>asterids</taxon>
        <taxon>campanulids</taxon>
        <taxon>Asterales</taxon>
        <taxon>Asteraceae</taxon>
        <taxon>Asteroideae</taxon>
        <taxon>Heliantheae alliance</taxon>
        <taxon>Madieae</taxon>
        <taxon>Madiinae</taxon>
        <taxon>Deinandra</taxon>
    </lineage>
</organism>
<dbReference type="Proteomes" id="UP001408789">
    <property type="component" value="Unassembled WGS sequence"/>
</dbReference>
<evidence type="ECO:0000256" key="2">
    <source>
        <dbReference type="ARBA" id="ARBA00004760"/>
    </source>
</evidence>
<keyword evidence="17" id="KW-1185">Reference proteome</keyword>
<keyword evidence="15" id="KW-0812">Transmembrane</keyword>
<proteinExistence type="inferred from homology"/>
<dbReference type="PANTHER" id="PTHR43550">
    <property type="entry name" value="3-KETODIHYDROSPHINGOSINE REDUCTASE"/>
    <property type="match status" value="1"/>
</dbReference>
<dbReference type="InterPro" id="IPR045022">
    <property type="entry name" value="KDSR-like"/>
</dbReference>
<evidence type="ECO:0000313" key="17">
    <source>
        <dbReference type="Proteomes" id="UP001408789"/>
    </source>
</evidence>
<keyword evidence="6" id="KW-0256">Endoplasmic reticulum</keyword>
<evidence type="ECO:0000256" key="9">
    <source>
        <dbReference type="ARBA" id="ARBA00023002"/>
    </source>
</evidence>
<evidence type="ECO:0000256" key="4">
    <source>
        <dbReference type="ARBA" id="ARBA00006484"/>
    </source>
</evidence>
<feature type="transmembrane region" description="Helical" evidence="15">
    <location>
        <begin position="263"/>
        <end position="282"/>
    </location>
</feature>
<dbReference type="GO" id="GO:0047560">
    <property type="term" value="F:3-dehydrosphinganine reductase activity"/>
    <property type="evidence" value="ECO:0007669"/>
    <property type="project" value="UniProtKB-EC"/>
</dbReference>
<dbReference type="EC" id="1.1.1.102" evidence="11"/>
<dbReference type="FunFam" id="3.40.50.720:FF:000165">
    <property type="entry name" value="3-ketodihydrosphingosine reductase"/>
    <property type="match status" value="1"/>
</dbReference>
<feature type="transmembrane region" description="Helical" evidence="15">
    <location>
        <begin position="288"/>
        <end position="313"/>
    </location>
</feature>
<dbReference type="EMBL" id="JBCNJP010004831">
    <property type="protein sequence ID" value="KAK9049788.1"/>
    <property type="molecule type" value="Genomic_DNA"/>
</dbReference>
<evidence type="ECO:0000256" key="10">
    <source>
        <dbReference type="ARBA" id="ARBA00023098"/>
    </source>
</evidence>
<keyword evidence="8" id="KW-0746">Sphingolipid metabolism</keyword>
<name>A0AAP0C6U2_9ASTR</name>
<keyword evidence="15" id="KW-0472">Membrane</keyword>
<dbReference type="CDD" id="cd08939">
    <property type="entry name" value="KDSR-like_SDR_c"/>
    <property type="match status" value="1"/>
</dbReference>
<evidence type="ECO:0000256" key="14">
    <source>
        <dbReference type="ARBA" id="ARBA00083783"/>
    </source>
</evidence>
<feature type="transmembrane region" description="Helical" evidence="15">
    <location>
        <begin position="6"/>
        <end position="27"/>
    </location>
</feature>
<comment type="similarity">
    <text evidence="4">Belongs to the short-chain dehydrogenases/reductases (SDR) family.</text>
</comment>
<dbReference type="GO" id="GO:0000166">
    <property type="term" value="F:nucleotide binding"/>
    <property type="evidence" value="ECO:0007669"/>
    <property type="project" value="UniProtKB-KW"/>
</dbReference>
<dbReference type="Pfam" id="PF00106">
    <property type="entry name" value="adh_short"/>
    <property type="match status" value="1"/>
</dbReference>
<evidence type="ECO:0000256" key="11">
    <source>
        <dbReference type="ARBA" id="ARBA00026112"/>
    </source>
</evidence>
<keyword evidence="5" id="KW-0547">Nucleotide-binding</keyword>
<evidence type="ECO:0000313" key="16">
    <source>
        <dbReference type="EMBL" id="KAK9049788.1"/>
    </source>
</evidence>
<keyword evidence="10" id="KW-0443">Lipid metabolism</keyword>
<evidence type="ECO:0000256" key="6">
    <source>
        <dbReference type="ARBA" id="ARBA00022824"/>
    </source>
</evidence>
<reference evidence="16 17" key="1">
    <citation type="submission" date="2024-04" db="EMBL/GenBank/DDBJ databases">
        <title>The reference genome of an endangered Asteraceae, Deinandra increscens subsp. villosa, native to the Central Coast of California.</title>
        <authorList>
            <person name="Guilliams M."/>
            <person name="Hasenstab-Lehman K."/>
            <person name="Meyer R."/>
            <person name="Mcevoy S."/>
        </authorList>
    </citation>
    <scope>NUCLEOTIDE SEQUENCE [LARGE SCALE GENOMIC DNA]</scope>
    <source>
        <tissue evidence="16">Leaf</tissue>
    </source>
</reference>
<evidence type="ECO:0000256" key="5">
    <source>
        <dbReference type="ARBA" id="ARBA00022741"/>
    </source>
</evidence>
<evidence type="ECO:0000256" key="7">
    <source>
        <dbReference type="ARBA" id="ARBA00022857"/>
    </source>
</evidence>
<dbReference type="PRINTS" id="PR00081">
    <property type="entry name" value="GDHRDH"/>
</dbReference>
<evidence type="ECO:0000256" key="8">
    <source>
        <dbReference type="ARBA" id="ARBA00022919"/>
    </source>
</evidence>